<reference evidence="2" key="1">
    <citation type="submission" date="2020-10" db="EMBL/GenBank/DDBJ databases">
        <authorList>
            <person name="Lu T."/>
            <person name="Wang Q."/>
            <person name="Han X."/>
        </authorList>
    </citation>
    <scope>NUCLEOTIDE SEQUENCE</scope>
    <source>
        <strain evidence="2">WQ 366</strain>
    </source>
</reference>
<evidence type="ECO:0000313" key="2">
    <source>
        <dbReference type="EMBL" id="MCA5005305.1"/>
    </source>
</evidence>
<dbReference type="Gene3D" id="3.30.1150.10">
    <property type="match status" value="1"/>
</dbReference>
<keyword evidence="3" id="KW-1185">Reference proteome</keyword>
<dbReference type="Proteomes" id="UP001165302">
    <property type="component" value="Unassembled WGS sequence"/>
</dbReference>
<comment type="caution">
    <text evidence="2">The sequence shown here is derived from an EMBL/GenBank/DDBJ whole genome shotgun (WGS) entry which is preliminary data.</text>
</comment>
<dbReference type="SUPFAM" id="SSF74653">
    <property type="entry name" value="TolA/TonB C-terminal domain"/>
    <property type="match status" value="1"/>
</dbReference>
<gene>
    <name evidence="2" type="ORF">IPZ78_09085</name>
</gene>
<sequence>MRIIAMLFLLINTSVSYGQEINFENLLNLYVNNKNYSDKVLIGMGYKLSNGITDTTAIYSSKDNNSILIKSFGLKSQNNYLCYIFKNNLQANKIIDYLNSDSYKILDKKENLFEFTAFNPNIYITAKYITNGQYQGYNFLKIESRQNKGSMYMVGQKGGKTIAKESLPGTKGLIEVDVNPEPPGGIGVFRQWIADNYFYPKEAIDNKVSGTVVASFDVDLDGRLNNIKIIRDIGYGTGQAFINVLKKSPKWKPATIKNKPVVTSFSLPLKLDLSGL</sequence>
<accession>A0ABS7Z8W4</accession>
<feature type="domain" description="TonB C-terminal" evidence="1">
    <location>
        <begin position="184"/>
        <end position="276"/>
    </location>
</feature>
<dbReference type="Pfam" id="PF03544">
    <property type="entry name" value="TonB_C"/>
    <property type="match status" value="1"/>
</dbReference>
<evidence type="ECO:0000259" key="1">
    <source>
        <dbReference type="PROSITE" id="PS52015"/>
    </source>
</evidence>
<dbReference type="RefSeq" id="WP_225552912.1">
    <property type="nucleotide sequence ID" value="NZ_JADEYP010000014.1"/>
</dbReference>
<dbReference type="PROSITE" id="PS52015">
    <property type="entry name" value="TONB_CTD"/>
    <property type="match status" value="1"/>
</dbReference>
<name>A0ABS7Z8W4_9SPHI</name>
<proteinExistence type="predicted"/>
<protein>
    <submittedName>
        <fullName evidence="2">Energy transducer TonB</fullName>
    </submittedName>
</protein>
<evidence type="ECO:0000313" key="3">
    <source>
        <dbReference type="Proteomes" id="UP001165302"/>
    </source>
</evidence>
<dbReference type="InterPro" id="IPR037682">
    <property type="entry name" value="TonB_C"/>
</dbReference>
<dbReference type="EMBL" id="JADEYP010000014">
    <property type="protein sequence ID" value="MCA5005305.1"/>
    <property type="molecule type" value="Genomic_DNA"/>
</dbReference>
<organism evidence="2 3">
    <name type="scientific">Sphingobacterium bovistauri</name>
    <dbReference type="NCBI Taxonomy" id="2781959"/>
    <lineage>
        <taxon>Bacteria</taxon>
        <taxon>Pseudomonadati</taxon>
        <taxon>Bacteroidota</taxon>
        <taxon>Sphingobacteriia</taxon>
        <taxon>Sphingobacteriales</taxon>
        <taxon>Sphingobacteriaceae</taxon>
        <taxon>Sphingobacterium</taxon>
    </lineage>
</organism>